<reference evidence="1" key="1">
    <citation type="submission" date="2021-02" db="EMBL/GenBank/DDBJ databases">
        <title>Abyssanaerobacter marinus gen.nov., sp., nov, anaerobic bacterium isolated from the Onnuri vent field of Indian Ocean and suggestion of Mogibacteriaceae fam. nov., and proposal of reclassification of ambiguous this family's genus member.</title>
        <authorList>
            <person name="Kim Y.J."/>
            <person name="Yang J.-A."/>
        </authorList>
    </citation>
    <scope>NUCLEOTIDE SEQUENCE</scope>
    <source>
        <strain evidence="1">DSM 2634</strain>
    </source>
</reference>
<proteinExistence type="predicted"/>
<dbReference type="EMBL" id="JAFJZZ010000002">
    <property type="protein sequence ID" value="MBN7773153.1"/>
    <property type="molecule type" value="Genomic_DNA"/>
</dbReference>
<dbReference type="AlphaFoldDB" id="A0A939D9C3"/>
<dbReference type="RefSeq" id="WP_206581986.1">
    <property type="nucleotide sequence ID" value="NZ_JAFJZZ010000002.1"/>
</dbReference>
<protein>
    <submittedName>
        <fullName evidence="1">Uncharacterized protein</fullName>
    </submittedName>
</protein>
<dbReference type="InterPro" id="IPR008979">
    <property type="entry name" value="Galactose-bd-like_sf"/>
</dbReference>
<comment type="caution">
    <text evidence="1">The sequence shown here is derived from an EMBL/GenBank/DDBJ whole genome shotgun (WGS) entry which is preliminary data.</text>
</comment>
<keyword evidence="2" id="KW-1185">Reference proteome</keyword>
<evidence type="ECO:0000313" key="1">
    <source>
        <dbReference type="EMBL" id="MBN7773153.1"/>
    </source>
</evidence>
<sequence>MSTRTTNYKLVKPAENEFADIDVINSNMDIIDSSLKGLEKELSDNIDTINKKLIADAVVPSISLGMNSVIRKTDNQTSIPKFTIQGKSYVNLLGKDGNCEDVSKFGVSATTIELDSTNKVFGTNSIKITTNTANSAHDFRYTGRGSVYIPIADIGLSIGECFTASGYTMPNVGGALLRVSYYDTTQTFISTVDSGINLNTSGFTRLLCKGTIPANTVYIALYVRLTNASGNVTFTGTTENTNVDGIMLQKITSDEYTNLTVDQLLEKYPYIDSYVCLQNPYIEVRHDNLVRNGNCEEGVGWWQVPGNTGFTIVNGKLRVTANAVGNYIAQAISVKPNTDYYINYNATDGTATGTTYISNPTDLATIKTGAGTFNSGNNTLLLLRLRPSAVGYCDYDHIHLIEGTTPPTAYKPCGIERCVIEGKFTSDDTLTYENGEVSGLLNWKHRTLYGKDYDWVYSTDYVGYKQITLLNILLPNIKTDFTNICIKYDGKSLPYADTAGGADRHNCASNGTTYLSILDTDTGWAETIAPNADEVKAFMNGWKAVSNNGTRYRLWSDINNFSSGTDIKSYPSETATTLTVATSGTISVTVANSSMFSVGDSICVMGNPVATISAISGNVLTLSATQAVQPIGRVVVRADTPTTDTRILTYCKNNIAPNYEGYQLHYKLANPEPITDVNTHIHGDTPKFDNGDDYLYLDYGMVLGEVASPQLDPNTRYYINTTNGNLYPSILQNKAEIISAVYRNGIHDTNWELRTNSLYAYGIANASSYMPVIYDTNATYTVDYQILKTTQTTPTSITASYQQDILNAISDLAEIVNNKQKHDSALDNLVDLSVYERINRISSGQAVSWYHMYNAMYIEYLIPIRYKKCIPIMTLTDYKIQVGTGSSAEVVTSKFNLNYVGFYETAMLFQFRTTDTATITNVKTYGAYVALNAIVDCRGRV</sequence>
<accession>A0A939D9C3</accession>
<gene>
    <name evidence="1" type="ORF">JYB65_07250</name>
</gene>
<dbReference type="SUPFAM" id="SSF49785">
    <property type="entry name" value="Galactose-binding domain-like"/>
    <property type="match status" value="1"/>
</dbReference>
<dbReference type="Gene3D" id="2.60.120.260">
    <property type="entry name" value="Galactose-binding domain-like"/>
    <property type="match status" value="1"/>
</dbReference>
<dbReference type="Proteomes" id="UP000664545">
    <property type="component" value="Unassembled WGS sequence"/>
</dbReference>
<organism evidence="1 2">
    <name type="scientific">Clostridium aminobutyricum</name>
    <dbReference type="NCBI Taxonomy" id="33953"/>
    <lineage>
        <taxon>Bacteria</taxon>
        <taxon>Bacillati</taxon>
        <taxon>Bacillota</taxon>
        <taxon>Clostridia</taxon>
        <taxon>Eubacteriales</taxon>
        <taxon>Clostridiaceae</taxon>
        <taxon>Clostridium</taxon>
    </lineage>
</organism>
<evidence type="ECO:0000313" key="2">
    <source>
        <dbReference type="Proteomes" id="UP000664545"/>
    </source>
</evidence>
<name>A0A939D9C3_CLOAM</name>